<evidence type="ECO:0000313" key="2">
    <source>
        <dbReference type="EMBL" id="SLN57247.1"/>
    </source>
</evidence>
<dbReference type="InterPro" id="IPR038158">
    <property type="entry name" value="H-NOX_domain_sf"/>
</dbReference>
<dbReference type="InterPro" id="IPR024096">
    <property type="entry name" value="NO_sig/Golgi_transp_ligand-bd"/>
</dbReference>
<dbReference type="AlphaFoldDB" id="A0A1Y5T6V0"/>
<name>A0A1Y5T6V0_9RHOB</name>
<dbReference type="PANTHER" id="PTHR45655:SF13">
    <property type="entry name" value="SOLUBLE GUANYLATE CYCLASE GCY-32-RELATED"/>
    <property type="match status" value="1"/>
</dbReference>
<accession>A0A1Y5T6V0</accession>
<dbReference type="STRING" id="315423.SAMN04488020_10841"/>
<evidence type="ECO:0000259" key="1">
    <source>
        <dbReference type="Pfam" id="PF07700"/>
    </source>
</evidence>
<reference evidence="2 3" key="1">
    <citation type="submission" date="2017-03" db="EMBL/GenBank/DDBJ databases">
        <authorList>
            <person name="Afonso C.L."/>
            <person name="Miller P.J."/>
            <person name="Scott M.A."/>
            <person name="Spackman E."/>
            <person name="Goraichik I."/>
            <person name="Dimitrov K.M."/>
            <person name="Suarez D.L."/>
            <person name="Swayne D.E."/>
        </authorList>
    </citation>
    <scope>NUCLEOTIDE SEQUENCE [LARGE SCALE GENOMIC DNA]</scope>
    <source>
        <strain evidence="2 3">CECT 7066</strain>
    </source>
</reference>
<dbReference type="Proteomes" id="UP000193870">
    <property type="component" value="Unassembled WGS sequence"/>
</dbReference>
<dbReference type="GO" id="GO:0020037">
    <property type="term" value="F:heme binding"/>
    <property type="evidence" value="ECO:0007669"/>
    <property type="project" value="InterPro"/>
</dbReference>
<dbReference type="OrthoDB" id="981203at2"/>
<dbReference type="Gene3D" id="3.90.1520.10">
    <property type="entry name" value="H-NOX domain"/>
    <property type="match status" value="1"/>
</dbReference>
<dbReference type="InterPro" id="IPR011644">
    <property type="entry name" value="Heme_NO-bd"/>
</dbReference>
<protein>
    <submittedName>
        <fullName evidence="2">Heme NO binding protein</fullName>
    </submittedName>
</protein>
<gene>
    <name evidence="2" type="ORF">PAM7066_02749</name>
</gene>
<feature type="domain" description="Heme NO-binding" evidence="1">
    <location>
        <begin position="3"/>
        <end position="158"/>
    </location>
</feature>
<dbReference type="SUPFAM" id="SSF111126">
    <property type="entry name" value="Ligand-binding domain in the NO signalling and Golgi transport"/>
    <property type="match status" value="1"/>
</dbReference>
<evidence type="ECO:0000313" key="3">
    <source>
        <dbReference type="Proteomes" id="UP000193870"/>
    </source>
</evidence>
<dbReference type="Pfam" id="PF07700">
    <property type="entry name" value="HNOB"/>
    <property type="match status" value="1"/>
</dbReference>
<proteinExistence type="predicted"/>
<organism evidence="2 3">
    <name type="scientific">Palleronia marisminoris</name>
    <dbReference type="NCBI Taxonomy" id="315423"/>
    <lineage>
        <taxon>Bacteria</taxon>
        <taxon>Pseudomonadati</taxon>
        <taxon>Pseudomonadota</taxon>
        <taxon>Alphaproteobacteria</taxon>
        <taxon>Rhodobacterales</taxon>
        <taxon>Roseobacteraceae</taxon>
        <taxon>Palleronia</taxon>
    </lineage>
</organism>
<dbReference type="EMBL" id="FWFV01000008">
    <property type="protein sequence ID" value="SLN57247.1"/>
    <property type="molecule type" value="Genomic_DNA"/>
</dbReference>
<dbReference type="RefSeq" id="WP_085854759.1">
    <property type="nucleotide sequence ID" value="NZ_FOPF01000008.1"/>
</dbReference>
<keyword evidence="3" id="KW-1185">Reference proteome</keyword>
<dbReference type="PANTHER" id="PTHR45655">
    <property type="entry name" value="GUANYLATE CYCLASE SOLUBLE SUBUNIT BETA-2"/>
    <property type="match status" value="1"/>
</dbReference>
<sequence length="195" mass="21363">MNGVTARALQSFIQTTYGDAVWAAVLADSRVEVPSFELMLNYAPQLTERVLGAAAKHLNRAPDEVLEDLGLFLVSHADMQPLRRLLRFGGVDFAAFVQSMGDLPERARMVLPHATMPPIRPVDEGDGRWAIFCGRRPEGMVHVIRGGIRAMADDYGALATVELGPDEGPNHRLDVTILSDHFSEGRVFDLAAQAE</sequence>